<reference evidence="2 3" key="1">
    <citation type="journal article" date="2017" name="Syst. Appl. Microbiol.">
        <title>Pseudomonas caspiana sp. nov., a citrus pathogen in the Pseudomonas syringae phylogenetic group.</title>
        <authorList>
            <person name="Busquets A."/>
            <person name="Gomila M."/>
            <person name="Beiki F."/>
            <person name="Mulet M."/>
            <person name="Rahimian H."/>
            <person name="Garcia-Valdes E."/>
            <person name="Lalucat J."/>
        </authorList>
    </citation>
    <scope>NUCLEOTIDE SEQUENCE [LARGE SCALE GENOMIC DNA]</scope>
    <source>
        <strain evidence="2 3">FBF102</strain>
    </source>
</reference>
<sequence>MELRWLSALLITRKVLTFPILLWWMGLQLEMESPLKLFAIRMGPNTLVPSVPFKEIFQVRLLFLGVH</sequence>
<gene>
    <name evidence="2" type="ORF">AUC60_20645</name>
</gene>
<proteinExistence type="predicted"/>
<dbReference type="Proteomes" id="UP000195440">
    <property type="component" value="Unassembled WGS sequence"/>
</dbReference>
<evidence type="ECO:0000313" key="2">
    <source>
        <dbReference type="EMBL" id="OUM71914.1"/>
    </source>
</evidence>
<evidence type="ECO:0000313" key="3">
    <source>
        <dbReference type="Proteomes" id="UP000195440"/>
    </source>
</evidence>
<protein>
    <submittedName>
        <fullName evidence="2">Uncharacterized protein</fullName>
    </submittedName>
</protein>
<keyword evidence="3" id="KW-1185">Reference proteome</keyword>
<comment type="caution">
    <text evidence="2">The sequence shown here is derived from an EMBL/GenBank/DDBJ whole genome shotgun (WGS) entry which is preliminary data.</text>
</comment>
<accession>A0A1Y3P557</accession>
<keyword evidence="1" id="KW-0812">Transmembrane</keyword>
<keyword evidence="1" id="KW-0472">Membrane</keyword>
<dbReference type="EMBL" id="LOHF01000021">
    <property type="protein sequence ID" value="OUM71914.1"/>
    <property type="molecule type" value="Genomic_DNA"/>
</dbReference>
<keyword evidence="1" id="KW-1133">Transmembrane helix</keyword>
<organism evidence="2 3">
    <name type="scientific">Pseudomonas caspiana</name>
    <dbReference type="NCBI Taxonomy" id="1451454"/>
    <lineage>
        <taxon>Bacteria</taxon>
        <taxon>Pseudomonadati</taxon>
        <taxon>Pseudomonadota</taxon>
        <taxon>Gammaproteobacteria</taxon>
        <taxon>Pseudomonadales</taxon>
        <taxon>Pseudomonadaceae</taxon>
        <taxon>Pseudomonas</taxon>
    </lineage>
</organism>
<feature type="transmembrane region" description="Helical" evidence="1">
    <location>
        <begin position="6"/>
        <end position="27"/>
    </location>
</feature>
<name>A0A1Y3P557_9PSED</name>
<evidence type="ECO:0000256" key="1">
    <source>
        <dbReference type="SAM" id="Phobius"/>
    </source>
</evidence>
<dbReference type="AlphaFoldDB" id="A0A1Y3P557"/>